<dbReference type="OrthoDB" id="5414143at2759"/>
<comment type="caution">
    <text evidence="3">The sequence shown here is derived from an EMBL/GenBank/DDBJ whole genome shotgun (WGS) entry which is preliminary data.</text>
</comment>
<evidence type="ECO:0000256" key="2">
    <source>
        <dbReference type="SAM" id="MobiDB-lite"/>
    </source>
</evidence>
<evidence type="ECO:0000256" key="1">
    <source>
        <dbReference type="SAM" id="Coils"/>
    </source>
</evidence>
<protein>
    <submittedName>
        <fullName evidence="3">Uncharacterized protein</fullName>
    </submittedName>
</protein>
<proteinExistence type="predicted"/>
<keyword evidence="4" id="KW-1185">Reference proteome</keyword>
<evidence type="ECO:0000313" key="3">
    <source>
        <dbReference type="EMBL" id="CAF9937448.1"/>
    </source>
</evidence>
<feature type="region of interest" description="Disordered" evidence="2">
    <location>
        <begin position="1"/>
        <end position="34"/>
    </location>
</feature>
<accession>A0A8H3IXW6</accession>
<gene>
    <name evidence="3" type="ORF">HETSPECPRED_000542</name>
</gene>
<evidence type="ECO:0000313" key="4">
    <source>
        <dbReference type="Proteomes" id="UP000664521"/>
    </source>
</evidence>
<keyword evidence="1" id="KW-0175">Coiled coil</keyword>
<dbReference type="AlphaFoldDB" id="A0A8H3IXW6"/>
<dbReference type="EMBL" id="CAJPDS010000101">
    <property type="protein sequence ID" value="CAF9937448.1"/>
    <property type="molecule type" value="Genomic_DNA"/>
</dbReference>
<organism evidence="3 4">
    <name type="scientific">Heterodermia speciosa</name>
    <dbReference type="NCBI Taxonomy" id="116794"/>
    <lineage>
        <taxon>Eukaryota</taxon>
        <taxon>Fungi</taxon>
        <taxon>Dikarya</taxon>
        <taxon>Ascomycota</taxon>
        <taxon>Pezizomycotina</taxon>
        <taxon>Lecanoromycetes</taxon>
        <taxon>OSLEUM clade</taxon>
        <taxon>Lecanoromycetidae</taxon>
        <taxon>Caliciales</taxon>
        <taxon>Physciaceae</taxon>
        <taxon>Heterodermia</taxon>
    </lineage>
</organism>
<feature type="coiled-coil region" evidence="1">
    <location>
        <begin position="406"/>
        <end position="433"/>
    </location>
</feature>
<dbReference type="Proteomes" id="UP000664521">
    <property type="component" value="Unassembled WGS sequence"/>
</dbReference>
<name>A0A8H3IXW6_9LECA</name>
<reference evidence="3" key="1">
    <citation type="submission" date="2021-03" db="EMBL/GenBank/DDBJ databases">
        <authorList>
            <person name="Tagirdzhanova G."/>
        </authorList>
    </citation>
    <scope>NUCLEOTIDE SEQUENCE</scope>
</reference>
<sequence>MASKGLPSPPLDPLGKMPSSSAKRRQFLRESEDDTGPMYIEQYIYRRDRYRSTSAAFPFPLPLLTRNPPKELQEQLEGNQSLRSRVKSALNQHGIEAKNIALRSQGKPGYPNDGGKPVPALRILVDAGPGNPLASWSAARRDITNILDEFDFQGVEVEIQDPSRVYQPSIFAIPPAHPAVNVFKTLRAQLLRAIIDTIGLKWGSLSLYLVGRTSGEMIPTVLVSVEPLSNHDWNIFKASLEAIVDRHQGKTGSKLPVDIVPGGWVDAPPSQAMPGESFLDDFNSHPKHGTSIGVRGEIGGGTLGGFFVMRSPSKRHIGFLTNSHVVAPPSSAKDEDVDTYHRFGLAYKASDDNPGRTWVQYFAEKDVTATILAGEAAIRNNEEELRLKTIEETTLNEIGRLVGLKKTSMERNKDRLEKRIKQDKLSLSQARRLPVLFGRTILSSGRALTSDHKTLDYAFVESSAAGNTTLPTQSEIVAGRINPAALGSDETLQWAAGDRYSGFSRIQAGKYYWKIGRTTRITGGICNGVESWIKPSYEHTLWNDKGEIQEIRRAGKKKKIDPDTGKALEAEDTEYNYASEWVIMNVKGNPKSFSAVQEDFCQSGDSGSLIIDASGNVAGILFGELRYWCGPPHEMTPYSGAGLVTDINEVIKFMKAALGWPANALVDVLTFPSTG</sequence>